<gene>
    <name evidence="2" type="ORF">SAMN06296008_103193</name>
</gene>
<dbReference type="SUPFAM" id="SSF53850">
    <property type="entry name" value="Periplasmic binding protein-like II"/>
    <property type="match status" value="1"/>
</dbReference>
<dbReference type="PANTHER" id="PTHR42928:SF5">
    <property type="entry name" value="BLR1237 PROTEIN"/>
    <property type="match status" value="1"/>
</dbReference>
<evidence type="ECO:0000313" key="3">
    <source>
        <dbReference type="Proteomes" id="UP000192708"/>
    </source>
</evidence>
<dbReference type="Proteomes" id="UP000192708">
    <property type="component" value="Unassembled WGS sequence"/>
</dbReference>
<protein>
    <submittedName>
        <fullName evidence="2">Tripartite-type tricarboxylate transporter, receptor component TctC</fullName>
    </submittedName>
</protein>
<evidence type="ECO:0000256" key="1">
    <source>
        <dbReference type="ARBA" id="ARBA00006987"/>
    </source>
</evidence>
<accession>A0A1W1YNL6</accession>
<dbReference type="PANTHER" id="PTHR42928">
    <property type="entry name" value="TRICARBOXYLATE-BINDING PROTEIN"/>
    <property type="match status" value="1"/>
</dbReference>
<dbReference type="EMBL" id="FWXJ01000003">
    <property type="protein sequence ID" value="SMC37401.1"/>
    <property type="molecule type" value="Genomic_DNA"/>
</dbReference>
<sequence>MKLRSYRCLQIVLLHVLILAPVFNSYSQSVSYPSKPIRIFVGSVPGASSDTYARIVGDALSKNLHQSVQIENRSGASGIIATTAMLGLPADGYQIQLIYTPHTLSPYLFKKLSYDSIKDVVGIGRIVTAPLVLAVSAKSNLKTYQDLIDLGKSRSLNYGSAGIGSGGHLSGEMLKIYTGIDVVHAPYRGASPASTAVAAGDVDFAFIAQITARELMLANKIRVLAVTSKVRSPLLPNIPTMQEVGLKDFEFNNWFGLIASAKTPNEIINKLSNSLREVLRDPELRKKLTSDGSEIVVDTPEQFTKFLSDDSKRWGPLIQQIGLKGED</sequence>
<reference evidence="2 3" key="1">
    <citation type="submission" date="2017-04" db="EMBL/GenBank/DDBJ databases">
        <authorList>
            <person name="Afonso C.L."/>
            <person name="Miller P.J."/>
            <person name="Scott M.A."/>
            <person name="Spackman E."/>
            <person name="Goraichik I."/>
            <person name="Dimitrov K.M."/>
            <person name="Suarez D.L."/>
            <person name="Swayne D.E."/>
        </authorList>
    </citation>
    <scope>NUCLEOTIDE SEQUENCE [LARGE SCALE GENOMIC DNA]</scope>
    <source>
        <strain evidence="2 3">VK13</strain>
    </source>
</reference>
<dbReference type="InterPro" id="IPR042100">
    <property type="entry name" value="Bug_dom1"/>
</dbReference>
<dbReference type="RefSeq" id="WP_159460808.1">
    <property type="nucleotide sequence ID" value="NZ_FWXJ01000003.1"/>
</dbReference>
<dbReference type="Gene3D" id="3.40.190.150">
    <property type="entry name" value="Bordetella uptake gene, domain 1"/>
    <property type="match status" value="1"/>
</dbReference>
<dbReference type="CDD" id="cd13578">
    <property type="entry name" value="PBP2_Bug27"/>
    <property type="match status" value="1"/>
</dbReference>
<keyword evidence="3" id="KW-1185">Reference proteome</keyword>
<organism evidence="2 3">
    <name type="scientific">Polynucleobacter kasalickyi</name>
    <dbReference type="NCBI Taxonomy" id="1938817"/>
    <lineage>
        <taxon>Bacteria</taxon>
        <taxon>Pseudomonadati</taxon>
        <taxon>Pseudomonadota</taxon>
        <taxon>Betaproteobacteria</taxon>
        <taxon>Burkholderiales</taxon>
        <taxon>Burkholderiaceae</taxon>
        <taxon>Polynucleobacter</taxon>
    </lineage>
</organism>
<proteinExistence type="inferred from homology"/>
<dbReference type="OrthoDB" id="8678693at2"/>
<evidence type="ECO:0000313" key="2">
    <source>
        <dbReference type="EMBL" id="SMC37401.1"/>
    </source>
</evidence>
<name>A0A1W1YNL6_9BURK</name>
<keyword evidence="2" id="KW-0675">Receptor</keyword>
<dbReference type="Gene3D" id="3.40.190.10">
    <property type="entry name" value="Periplasmic binding protein-like II"/>
    <property type="match status" value="1"/>
</dbReference>
<comment type="similarity">
    <text evidence="1">Belongs to the UPF0065 (bug) family.</text>
</comment>
<dbReference type="Pfam" id="PF03401">
    <property type="entry name" value="TctC"/>
    <property type="match status" value="1"/>
</dbReference>
<dbReference type="STRING" id="1938817.SAMN06296008_103193"/>
<dbReference type="AlphaFoldDB" id="A0A1W1YNL6"/>
<dbReference type="InterPro" id="IPR005064">
    <property type="entry name" value="BUG"/>
</dbReference>
<dbReference type="PIRSF" id="PIRSF017082">
    <property type="entry name" value="YflP"/>
    <property type="match status" value="1"/>
</dbReference>